<sequence>MAQLTATTFSTDPALWIFTSLTAGSSHIVTATSRLETILRANRVPFKAIDIATDEKARMLWGRRAGKDASGRLRKLPGLVQEGLVLGDITEIEEWNEYGELKQHVKIYYDEFTIPDINNKPKEPIKKKIIKKVPKGTLSGNASASAPASASASGPAPPPAPPLPKAESSTPATAKDKSVETPRASTDSSSTISHRSIADEAAKKAKELRLQSLRDKVYGKKDEKSAEDKKPETDASSVATARSEKKVEVAADASKAPETPRKSSVASANSASSIQSAKPAGLQSPTTGSWGAVAKATNPDTLRETLQSPTTARWKPSDVDKPVTVHMGAAVASASQEEIAAVENAETIKEEPDKENSDEDVSQKKIAEVEKAQAIKEEPVKDAAEDSTKAVVPEKQTAPNETPTTSKTETATKTPQPEDDDDDDDDDDDSDDSDDSDDGDDDVSEPETNPDEAKAKLGSEAKEEETEAKAAEPKSDGGPKSVGGPKSDGGPRPDGEAKPAGESKNEK</sequence>
<dbReference type="InterPro" id="IPR006993">
    <property type="entry name" value="Glut_rich_SH3-bd"/>
</dbReference>
<name>A0A5Q4BY86_9PEZI</name>
<dbReference type="SUPFAM" id="SSF52833">
    <property type="entry name" value="Thioredoxin-like"/>
    <property type="match status" value="1"/>
</dbReference>
<dbReference type="AlphaFoldDB" id="A0A5Q4BY86"/>
<feature type="compositionally biased region" description="Low complexity" evidence="1">
    <location>
        <begin position="401"/>
        <end position="415"/>
    </location>
</feature>
<dbReference type="Gene3D" id="3.40.30.10">
    <property type="entry name" value="Glutaredoxin"/>
    <property type="match status" value="1"/>
</dbReference>
<dbReference type="Pfam" id="PF04908">
    <property type="entry name" value="SH3BGR"/>
    <property type="match status" value="1"/>
</dbReference>
<feature type="compositionally biased region" description="Basic and acidic residues" evidence="1">
    <location>
        <begin position="489"/>
        <end position="507"/>
    </location>
</feature>
<comment type="caution">
    <text evidence="2">The sequence shown here is derived from an EMBL/GenBank/DDBJ whole genome shotgun (WGS) entry which is preliminary data.</text>
</comment>
<feature type="region of interest" description="Disordered" evidence="1">
    <location>
        <begin position="137"/>
        <end position="321"/>
    </location>
</feature>
<organism evidence="2 3">
    <name type="scientific">Colletotrichum shisoi</name>
    <dbReference type="NCBI Taxonomy" id="2078593"/>
    <lineage>
        <taxon>Eukaryota</taxon>
        <taxon>Fungi</taxon>
        <taxon>Dikarya</taxon>
        <taxon>Ascomycota</taxon>
        <taxon>Pezizomycotina</taxon>
        <taxon>Sordariomycetes</taxon>
        <taxon>Hypocreomycetidae</taxon>
        <taxon>Glomerellales</taxon>
        <taxon>Glomerellaceae</taxon>
        <taxon>Colletotrichum</taxon>
        <taxon>Colletotrichum destructivum species complex</taxon>
    </lineage>
</organism>
<protein>
    <submittedName>
        <fullName evidence="2">Uncharacterized protein</fullName>
    </submittedName>
</protein>
<evidence type="ECO:0000313" key="3">
    <source>
        <dbReference type="Proteomes" id="UP000326340"/>
    </source>
</evidence>
<feature type="region of interest" description="Disordered" evidence="1">
    <location>
        <begin position="370"/>
        <end position="507"/>
    </location>
</feature>
<feature type="compositionally biased region" description="Low complexity" evidence="1">
    <location>
        <begin position="183"/>
        <end position="195"/>
    </location>
</feature>
<dbReference type="InterPro" id="IPR036249">
    <property type="entry name" value="Thioredoxin-like_sf"/>
</dbReference>
<feature type="non-terminal residue" evidence="2">
    <location>
        <position position="507"/>
    </location>
</feature>
<feature type="compositionally biased region" description="Basic and acidic residues" evidence="1">
    <location>
        <begin position="451"/>
        <end position="477"/>
    </location>
</feature>
<feature type="compositionally biased region" description="Acidic residues" evidence="1">
    <location>
        <begin position="417"/>
        <end position="450"/>
    </location>
</feature>
<feature type="compositionally biased region" description="Basic and acidic residues" evidence="1">
    <location>
        <begin position="370"/>
        <end position="388"/>
    </location>
</feature>
<feature type="compositionally biased region" description="Low complexity" evidence="1">
    <location>
        <begin position="142"/>
        <end position="154"/>
    </location>
</feature>
<feature type="compositionally biased region" description="Pro residues" evidence="1">
    <location>
        <begin position="155"/>
        <end position="164"/>
    </location>
</feature>
<evidence type="ECO:0000256" key="1">
    <source>
        <dbReference type="SAM" id="MobiDB-lite"/>
    </source>
</evidence>
<reference evidence="2 3" key="1">
    <citation type="journal article" date="2019" name="Sci. Rep.">
        <title>Colletotrichum shisoi sp. nov., an anthracnose pathogen of Perilla frutescens in Japan: molecular phylogenetic, morphological and genomic evidence.</title>
        <authorList>
            <person name="Gan P."/>
            <person name="Tsushima A."/>
            <person name="Hiroyama R."/>
            <person name="Narusaka M."/>
            <person name="Takano Y."/>
            <person name="Narusaka Y."/>
            <person name="Kawaradani M."/>
            <person name="Damm U."/>
            <person name="Shirasu K."/>
        </authorList>
    </citation>
    <scope>NUCLEOTIDE SEQUENCE [LARGE SCALE GENOMIC DNA]</scope>
    <source>
        <strain evidence="2 3">PG-2018a</strain>
    </source>
</reference>
<feature type="compositionally biased region" description="Polar residues" evidence="1">
    <location>
        <begin position="298"/>
        <end position="311"/>
    </location>
</feature>
<feature type="compositionally biased region" description="Basic and acidic residues" evidence="1">
    <location>
        <begin position="196"/>
        <end position="233"/>
    </location>
</feature>
<gene>
    <name evidence="2" type="ORF">CSHISOI_03448</name>
</gene>
<evidence type="ECO:0000313" key="2">
    <source>
        <dbReference type="EMBL" id="TQN72053.1"/>
    </source>
</evidence>
<dbReference type="Proteomes" id="UP000326340">
    <property type="component" value="Unassembled WGS sequence"/>
</dbReference>
<feature type="compositionally biased region" description="Low complexity" evidence="1">
    <location>
        <begin position="263"/>
        <end position="277"/>
    </location>
</feature>
<dbReference type="OrthoDB" id="9932926at2759"/>
<dbReference type="EMBL" id="PUHP01000207">
    <property type="protein sequence ID" value="TQN72053.1"/>
    <property type="molecule type" value="Genomic_DNA"/>
</dbReference>
<keyword evidence="3" id="KW-1185">Reference proteome</keyword>
<accession>A0A5Q4BY86</accession>
<proteinExistence type="predicted"/>